<dbReference type="EnsemblBacteria" id="AAS96655">
    <property type="protein sequence ID" value="AAS96655"/>
    <property type="gene ID" value="DVU_2182"/>
</dbReference>
<accession>Q72A15</accession>
<dbReference type="PaxDb" id="882-DVU_2182"/>
<organism evidence="1 2">
    <name type="scientific">Nitratidesulfovibrio vulgaris (strain ATCC 29579 / DSM 644 / CCUG 34227 / NCIMB 8303 / VKM B-1760 / Hildenborough)</name>
    <name type="common">Desulfovibrio vulgaris</name>
    <dbReference type="NCBI Taxonomy" id="882"/>
    <lineage>
        <taxon>Bacteria</taxon>
        <taxon>Pseudomonadati</taxon>
        <taxon>Thermodesulfobacteriota</taxon>
        <taxon>Desulfovibrionia</taxon>
        <taxon>Desulfovibrionales</taxon>
        <taxon>Desulfovibrionaceae</taxon>
        <taxon>Nitratidesulfovibrio</taxon>
    </lineage>
</organism>
<dbReference type="AlphaFoldDB" id="Q72A15"/>
<dbReference type="KEGG" id="dvu:DVU_2182"/>
<dbReference type="HOGENOM" id="CLU_3232741_0_0_7"/>
<evidence type="ECO:0000313" key="1">
    <source>
        <dbReference type="EMBL" id="AAS96655.1"/>
    </source>
</evidence>
<dbReference type="Proteomes" id="UP000002194">
    <property type="component" value="Chromosome"/>
</dbReference>
<keyword evidence="2" id="KW-1185">Reference proteome</keyword>
<proteinExistence type="predicted"/>
<gene>
    <name evidence="1" type="ordered locus">DVU_2182</name>
</gene>
<reference evidence="1 2" key="1">
    <citation type="journal article" date="2004" name="Nat. Biotechnol.">
        <title>The genome sequence of the anaerobic, sulfate-reducing bacterium Desulfovibrio vulgaris Hildenborough.</title>
        <authorList>
            <person name="Heidelberg J.F."/>
            <person name="Seshadri R."/>
            <person name="Haveman S.A."/>
            <person name="Hemme C.L."/>
            <person name="Paulsen I.T."/>
            <person name="Kolonay J.F."/>
            <person name="Eisen J.A."/>
            <person name="Ward N."/>
            <person name="Methe B."/>
            <person name="Brinkac L.M."/>
            <person name="Daugherty S.C."/>
            <person name="Deboy R.T."/>
            <person name="Dodson R.J."/>
            <person name="Durkin A.S."/>
            <person name="Madupu R."/>
            <person name="Nelson W.C."/>
            <person name="Sullivan S.A."/>
            <person name="Fouts D."/>
            <person name="Haft D.H."/>
            <person name="Selengut J."/>
            <person name="Peterson J.D."/>
            <person name="Davidsen T.M."/>
            <person name="Zafar N."/>
            <person name="Zhou L."/>
            <person name="Radune D."/>
            <person name="Dimitrov G."/>
            <person name="Hance M."/>
            <person name="Tran K."/>
            <person name="Khouri H."/>
            <person name="Gill J."/>
            <person name="Utterback T.R."/>
            <person name="Feldblyum T.V."/>
            <person name="Wall J.D."/>
            <person name="Voordouw G."/>
            <person name="Fraser C.M."/>
        </authorList>
    </citation>
    <scope>NUCLEOTIDE SEQUENCE [LARGE SCALE GENOMIC DNA]</scope>
    <source>
        <strain evidence="2">ATCC 29579 / DSM 644 / NCIMB 8303 / VKM B-1760 / Hildenborough</strain>
    </source>
</reference>
<evidence type="ECO:0000313" key="2">
    <source>
        <dbReference type="Proteomes" id="UP000002194"/>
    </source>
</evidence>
<protein>
    <submittedName>
        <fullName evidence="1">Uncharacterized protein</fullName>
    </submittedName>
</protein>
<name>Q72A15_NITV2</name>
<dbReference type="STRING" id="882.DVU_2182"/>
<dbReference type="EMBL" id="AE017285">
    <property type="protein sequence ID" value="AAS96655.1"/>
    <property type="molecule type" value="Genomic_DNA"/>
</dbReference>
<sequence>MLFQPYLYLPYFVDLKNDAQLHKKINMRLRTSYKQQKINRQRT</sequence>